<organism evidence="1">
    <name type="scientific">Zea mays</name>
    <name type="common">Maize</name>
    <dbReference type="NCBI Taxonomy" id="4577"/>
    <lineage>
        <taxon>Eukaryota</taxon>
        <taxon>Viridiplantae</taxon>
        <taxon>Streptophyta</taxon>
        <taxon>Embryophyta</taxon>
        <taxon>Tracheophyta</taxon>
        <taxon>Spermatophyta</taxon>
        <taxon>Magnoliopsida</taxon>
        <taxon>Liliopsida</taxon>
        <taxon>Poales</taxon>
        <taxon>Poaceae</taxon>
        <taxon>PACMAD clade</taxon>
        <taxon>Panicoideae</taxon>
        <taxon>Andropogonodae</taxon>
        <taxon>Andropogoneae</taxon>
        <taxon>Tripsacinae</taxon>
        <taxon>Zea</taxon>
    </lineage>
</organism>
<name>B6U5N2_MAIZE</name>
<sequence>MRAKQSSRERRTGVSRVVVRTLVVHAEDVHGLFVSKQRREGRRFLAGH</sequence>
<reference evidence="1" key="1">
    <citation type="journal article" date="2009" name="Plant Mol. Biol.">
        <title>Insights into corn genes derived from large-scale cDNA sequencing.</title>
        <authorList>
            <person name="Alexandrov N.N."/>
            <person name="Brover V.V."/>
            <person name="Freidin S."/>
            <person name="Troukhan M.E."/>
            <person name="Tatarinova T.V."/>
            <person name="Zhang H."/>
            <person name="Swaller T.J."/>
            <person name="Lu Y.P."/>
            <person name="Bouck J."/>
            <person name="Flavell R.B."/>
            <person name="Feldmann K.A."/>
        </authorList>
    </citation>
    <scope>NUCLEOTIDE SEQUENCE</scope>
</reference>
<dbReference type="AlphaFoldDB" id="B6U5N2"/>
<dbReference type="EMBL" id="EU972547">
    <property type="protein sequence ID" value="ACG44665.1"/>
    <property type="molecule type" value="mRNA"/>
</dbReference>
<accession>B6U5N2</accession>
<evidence type="ECO:0000313" key="1">
    <source>
        <dbReference type="EMBL" id="ACG44665.1"/>
    </source>
</evidence>
<proteinExistence type="evidence at transcript level"/>
<protein>
    <submittedName>
        <fullName evidence="1">Uncharacterized protein</fullName>
    </submittedName>
</protein>